<gene>
    <name evidence="9" type="ORF">AMPC_34490</name>
</gene>
<dbReference type="InterPro" id="IPR025944">
    <property type="entry name" value="Sigma_54_int_dom_CS"/>
</dbReference>
<feature type="domain" description="Sigma-54 factor interaction" evidence="7">
    <location>
        <begin position="145"/>
        <end position="374"/>
    </location>
</feature>
<dbReference type="PROSITE" id="PS50110">
    <property type="entry name" value="RESPONSE_REGULATORY"/>
    <property type="match status" value="1"/>
</dbReference>
<dbReference type="SUPFAM" id="SSF52540">
    <property type="entry name" value="P-loop containing nucleoside triphosphate hydrolases"/>
    <property type="match status" value="1"/>
</dbReference>
<dbReference type="PROSITE" id="PS00676">
    <property type="entry name" value="SIGMA54_INTERACT_2"/>
    <property type="match status" value="1"/>
</dbReference>
<dbReference type="PANTHER" id="PTHR32071:SF122">
    <property type="entry name" value="SIGMA FACTOR"/>
    <property type="match status" value="1"/>
</dbReference>
<dbReference type="InterPro" id="IPR001789">
    <property type="entry name" value="Sig_transdc_resp-reg_receiver"/>
</dbReference>
<dbReference type="PANTHER" id="PTHR32071">
    <property type="entry name" value="TRANSCRIPTIONAL REGULATORY PROTEIN"/>
    <property type="match status" value="1"/>
</dbReference>
<dbReference type="InterPro" id="IPR003593">
    <property type="entry name" value="AAA+_ATPase"/>
</dbReference>
<dbReference type="InterPro" id="IPR002078">
    <property type="entry name" value="Sigma_54_int"/>
</dbReference>
<evidence type="ECO:0000256" key="4">
    <source>
        <dbReference type="ARBA" id="ARBA00023125"/>
    </source>
</evidence>
<sequence length="469" mass="50418">MTRALAVLVVEDDARLREILVRHLERMGYAVRDAPGASRALQLLEEAAADVVLSDVRMPGIDGRTLLQLVRERFPATKVVLMTAFGSVDDAVEAMRAGAYSYVTKPFRVEEVAAVLRNAAREVALGREVEGLRRAARGRFSADRLVGRSAAMQRVRAQLLEAARVGSTVLLTGRSGTGKEMAARAIHGEGPRAGGPFVPVNCAAIPEQLFESAMFGHVKGAFTGAHESRQGFLERSSGGTLFLDEVGEIPLSLQPKLLRALQEGEVLPVGATRPVTLDLRVVAATNRALPAMVKEGAFREDLYYRLDVLHVELPSLCDRPDDVPVLAEHLLLELADEQGAASLGITARALEALSRHRWPGNVRELRNVLERALLSSSGRAIDVGDLPPGLGGQARPLDPGGAPADGGLMTLEELERAHVEKVLAAVAWNRSAAARILGIDRRTLFTKIQRYGLVGPLRAGPAADLEEDA</sequence>
<dbReference type="SMART" id="SM00382">
    <property type="entry name" value="AAA"/>
    <property type="match status" value="1"/>
</dbReference>
<dbReference type="InterPro" id="IPR027417">
    <property type="entry name" value="P-loop_NTPase"/>
</dbReference>
<feature type="domain" description="Response regulatory" evidence="8">
    <location>
        <begin position="6"/>
        <end position="120"/>
    </location>
</feature>
<dbReference type="PROSITE" id="PS50045">
    <property type="entry name" value="SIGMA54_INTERACT_4"/>
    <property type="match status" value="1"/>
</dbReference>
<dbReference type="InterPro" id="IPR002197">
    <property type="entry name" value="HTH_Fis"/>
</dbReference>
<accession>A0ABM7XEL6</accession>
<dbReference type="Pfam" id="PF25601">
    <property type="entry name" value="AAA_lid_14"/>
    <property type="match status" value="1"/>
</dbReference>
<evidence type="ECO:0000256" key="2">
    <source>
        <dbReference type="ARBA" id="ARBA00022840"/>
    </source>
</evidence>
<organism evidence="9 10">
    <name type="scientific">Anaeromyxobacter paludicola</name>
    <dbReference type="NCBI Taxonomy" id="2918171"/>
    <lineage>
        <taxon>Bacteria</taxon>
        <taxon>Pseudomonadati</taxon>
        <taxon>Myxococcota</taxon>
        <taxon>Myxococcia</taxon>
        <taxon>Myxococcales</taxon>
        <taxon>Cystobacterineae</taxon>
        <taxon>Anaeromyxobacteraceae</taxon>
        <taxon>Anaeromyxobacter</taxon>
    </lineage>
</organism>
<evidence type="ECO:0000256" key="5">
    <source>
        <dbReference type="ARBA" id="ARBA00023163"/>
    </source>
</evidence>
<evidence type="ECO:0000313" key="9">
    <source>
        <dbReference type="EMBL" id="BDG10336.1"/>
    </source>
</evidence>
<name>A0ABM7XEL6_9BACT</name>
<keyword evidence="2" id="KW-0067">ATP-binding</keyword>
<dbReference type="InterPro" id="IPR058031">
    <property type="entry name" value="AAA_lid_NorR"/>
</dbReference>
<evidence type="ECO:0000256" key="3">
    <source>
        <dbReference type="ARBA" id="ARBA00023015"/>
    </source>
</evidence>
<evidence type="ECO:0000256" key="6">
    <source>
        <dbReference type="PROSITE-ProRule" id="PRU00169"/>
    </source>
</evidence>
<dbReference type="PRINTS" id="PR01590">
    <property type="entry name" value="HTHFIS"/>
</dbReference>
<dbReference type="CDD" id="cd00009">
    <property type="entry name" value="AAA"/>
    <property type="match status" value="1"/>
</dbReference>
<keyword evidence="5" id="KW-0804">Transcription</keyword>
<reference evidence="10" key="1">
    <citation type="journal article" date="2022" name="Int. J. Syst. Evol. Microbiol.">
        <title>Anaeromyxobacter oryzae sp. nov., Anaeromyxobacter diazotrophicus sp. nov. and Anaeromyxobacter paludicola sp. nov., isolated from paddy soils.</title>
        <authorList>
            <person name="Itoh H."/>
            <person name="Xu Z."/>
            <person name="Mise K."/>
            <person name="Masuda Y."/>
            <person name="Ushijima N."/>
            <person name="Hayakawa C."/>
            <person name="Shiratori Y."/>
            <person name="Senoo K."/>
        </authorList>
    </citation>
    <scope>NUCLEOTIDE SEQUENCE [LARGE SCALE GENOMIC DNA]</scope>
    <source>
        <strain evidence="10">Red630</strain>
    </source>
</reference>
<feature type="modified residue" description="4-aspartylphosphate" evidence="6">
    <location>
        <position position="55"/>
    </location>
</feature>
<proteinExistence type="predicted"/>
<dbReference type="Proteomes" id="UP001162734">
    <property type="component" value="Chromosome"/>
</dbReference>
<keyword evidence="3" id="KW-0805">Transcription regulation</keyword>
<dbReference type="InterPro" id="IPR011006">
    <property type="entry name" value="CheY-like_superfamily"/>
</dbReference>
<dbReference type="InterPro" id="IPR025943">
    <property type="entry name" value="Sigma_54_int_dom_ATP-bd_2"/>
</dbReference>
<evidence type="ECO:0000259" key="7">
    <source>
        <dbReference type="PROSITE" id="PS50045"/>
    </source>
</evidence>
<dbReference type="Gene3D" id="3.40.50.300">
    <property type="entry name" value="P-loop containing nucleotide triphosphate hydrolases"/>
    <property type="match status" value="1"/>
</dbReference>
<dbReference type="EMBL" id="AP025592">
    <property type="protein sequence ID" value="BDG10336.1"/>
    <property type="molecule type" value="Genomic_DNA"/>
</dbReference>
<dbReference type="PROSITE" id="PS00688">
    <property type="entry name" value="SIGMA54_INTERACT_3"/>
    <property type="match status" value="1"/>
</dbReference>
<dbReference type="Pfam" id="PF00158">
    <property type="entry name" value="Sigma54_activat"/>
    <property type="match status" value="1"/>
</dbReference>
<dbReference type="SMART" id="SM00448">
    <property type="entry name" value="REC"/>
    <property type="match status" value="1"/>
</dbReference>
<keyword evidence="4" id="KW-0238">DNA-binding</keyword>
<evidence type="ECO:0000256" key="1">
    <source>
        <dbReference type="ARBA" id="ARBA00022741"/>
    </source>
</evidence>
<keyword evidence="1" id="KW-0547">Nucleotide-binding</keyword>
<dbReference type="InterPro" id="IPR009057">
    <property type="entry name" value="Homeodomain-like_sf"/>
</dbReference>
<dbReference type="RefSeq" id="WP_248342781.1">
    <property type="nucleotide sequence ID" value="NZ_AP025592.1"/>
</dbReference>
<dbReference type="Gene3D" id="1.10.10.60">
    <property type="entry name" value="Homeodomain-like"/>
    <property type="match status" value="1"/>
</dbReference>
<protein>
    <submittedName>
        <fullName evidence="9">Acetoacetate metabolism regulatory protein AtoC</fullName>
    </submittedName>
</protein>
<dbReference type="Gene3D" id="1.10.8.60">
    <property type="match status" value="1"/>
</dbReference>
<keyword evidence="10" id="KW-1185">Reference proteome</keyword>
<dbReference type="SUPFAM" id="SSF46689">
    <property type="entry name" value="Homeodomain-like"/>
    <property type="match status" value="1"/>
</dbReference>
<dbReference type="SUPFAM" id="SSF52172">
    <property type="entry name" value="CheY-like"/>
    <property type="match status" value="1"/>
</dbReference>
<keyword evidence="6" id="KW-0597">Phosphoprotein</keyword>
<dbReference type="Gene3D" id="3.40.50.2300">
    <property type="match status" value="1"/>
</dbReference>
<dbReference type="Pfam" id="PF02954">
    <property type="entry name" value="HTH_8"/>
    <property type="match status" value="1"/>
</dbReference>
<dbReference type="Pfam" id="PF00072">
    <property type="entry name" value="Response_reg"/>
    <property type="match status" value="1"/>
</dbReference>
<evidence type="ECO:0000259" key="8">
    <source>
        <dbReference type="PROSITE" id="PS50110"/>
    </source>
</evidence>
<evidence type="ECO:0000313" key="10">
    <source>
        <dbReference type="Proteomes" id="UP001162734"/>
    </source>
</evidence>